<name>A0AAW2ZEM8_9EUKA</name>
<dbReference type="FunFam" id="3.30.420.40:FF:000058">
    <property type="entry name" value="Putative actin-related protein 5"/>
    <property type="match status" value="1"/>
</dbReference>
<dbReference type="PANTHER" id="PTHR11937">
    <property type="entry name" value="ACTIN"/>
    <property type="match status" value="1"/>
</dbReference>
<accession>A0AAW2ZEM8</accession>
<dbReference type="Proteomes" id="UP001431209">
    <property type="component" value="Unassembled WGS sequence"/>
</dbReference>
<evidence type="ECO:0000313" key="4">
    <source>
        <dbReference type="Proteomes" id="UP001431209"/>
    </source>
</evidence>
<dbReference type="Gene3D" id="3.30.420.40">
    <property type="match status" value="3"/>
</dbReference>
<feature type="compositionally biased region" description="Basic and acidic residues" evidence="2">
    <location>
        <begin position="47"/>
        <end position="61"/>
    </location>
</feature>
<evidence type="ECO:0000256" key="1">
    <source>
        <dbReference type="RuleBase" id="RU000487"/>
    </source>
</evidence>
<dbReference type="SUPFAM" id="SSF53067">
    <property type="entry name" value="Actin-like ATPase domain"/>
    <property type="match status" value="2"/>
</dbReference>
<dbReference type="Gene3D" id="3.90.640.10">
    <property type="entry name" value="Actin, Chain A, domain 4"/>
    <property type="match status" value="1"/>
</dbReference>
<evidence type="ECO:0000313" key="3">
    <source>
        <dbReference type="EMBL" id="KAL0487819.1"/>
    </source>
</evidence>
<organism evidence="3 4">
    <name type="scientific">Acrasis kona</name>
    <dbReference type="NCBI Taxonomy" id="1008807"/>
    <lineage>
        <taxon>Eukaryota</taxon>
        <taxon>Discoba</taxon>
        <taxon>Heterolobosea</taxon>
        <taxon>Tetramitia</taxon>
        <taxon>Eutetramitia</taxon>
        <taxon>Acrasidae</taxon>
        <taxon>Acrasis</taxon>
    </lineage>
</organism>
<reference evidence="3 4" key="1">
    <citation type="submission" date="2024-03" db="EMBL/GenBank/DDBJ databases">
        <title>The Acrasis kona genome and developmental transcriptomes reveal deep origins of eukaryotic multicellular pathways.</title>
        <authorList>
            <person name="Sheikh S."/>
            <person name="Fu C.-J."/>
            <person name="Brown M.W."/>
            <person name="Baldauf S.L."/>
        </authorList>
    </citation>
    <scope>NUCLEOTIDE SEQUENCE [LARGE SCALE GENOMIC DNA]</scope>
    <source>
        <strain evidence="3 4">ATCC MYA-3509</strain>
    </source>
</reference>
<comment type="caution">
    <text evidence="3">The sequence shown here is derived from an EMBL/GenBank/DDBJ whole genome shotgun (WGS) entry which is preliminary data.</text>
</comment>
<dbReference type="EMBL" id="JAOPGA020001376">
    <property type="protein sequence ID" value="KAL0487819.1"/>
    <property type="molecule type" value="Genomic_DNA"/>
</dbReference>
<proteinExistence type="inferred from homology"/>
<gene>
    <name evidence="3" type="ORF">AKO1_000042</name>
</gene>
<comment type="similarity">
    <text evidence="1">Belongs to the actin family.</text>
</comment>
<protein>
    <submittedName>
        <fullName evidence="3">Actin</fullName>
    </submittedName>
</protein>
<dbReference type="SMART" id="SM00268">
    <property type="entry name" value="ACTIN"/>
    <property type="match status" value="1"/>
</dbReference>
<dbReference type="Pfam" id="PF00022">
    <property type="entry name" value="Actin"/>
    <property type="match status" value="2"/>
</dbReference>
<dbReference type="InterPro" id="IPR043129">
    <property type="entry name" value="ATPase_NBD"/>
</dbReference>
<keyword evidence="4" id="KW-1185">Reference proteome</keyword>
<dbReference type="InterPro" id="IPR004000">
    <property type="entry name" value="Actin"/>
</dbReference>
<feature type="region of interest" description="Disordered" evidence="2">
    <location>
        <begin position="41"/>
        <end position="61"/>
    </location>
</feature>
<evidence type="ECO:0000256" key="2">
    <source>
        <dbReference type="SAM" id="MobiDB-lite"/>
    </source>
</evidence>
<dbReference type="AlphaFoldDB" id="A0AAW2ZEM8"/>
<sequence length="490" mass="54804">MDADLRMGVDNENRPLVIDNGGGMMKVGFAGEDSPRHIVPTVLAHDSPPKDEDSVSDKDDIKSYIGKSRLDKKRLAMISRGQDKSDDSAGSSNTKLEWNLIGDEALGIDRSNGSISSSALSFSFNANSIKNFGQVSKLGSYRDEALYSELVHPIQFGKVEVESWDKMEKIYDAVFSHPKINTTPEDQKILLSEASENGKDHRERMAEMFFEKYKVPGLYFSLQPVLSLYAQGRTTGLVLDVGHHLTQAVPIYEGFALNHAIHRAHFGGADLTEYMKDMLKARLSKKTGVAAIKMNYSSLYYHKICTDIKEKLCAVSLNYDVDRNTIQEREYMLPDRKTITISNEAFMCTEALFNPSMVGKHQEKTLGVHQAVLHVYNKCDDHIKKLLAKNIVLSGGSTMFEGMKNRLSKELNAAPALNNTQTLFNRAPNASAAVNTNHPTMKVKDPSERKFSCWIGGSILASLPTFQQLWIQRAEYEERGPKNIVFSKCF</sequence>